<dbReference type="PROSITE" id="PS50010">
    <property type="entry name" value="DH_2"/>
    <property type="match status" value="1"/>
</dbReference>
<name>A0AAD7UWC8_9FUNG</name>
<dbReference type="GO" id="GO:0005085">
    <property type="term" value="F:guanyl-nucleotide exchange factor activity"/>
    <property type="evidence" value="ECO:0007669"/>
    <property type="project" value="InterPro"/>
</dbReference>
<dbReference type="Pfam" id="PF00621">
    <property type="entry name" value="RhoGEF"/>
    <property type="match status" value="1"/>
</dbReference>
<organism evidence="3 4">
    <name type="scientific">Lichtheimia ornata</name>
    <dbReference type="NCBI Taxonomy" id="688661"/>
    <lineage>
        <taxon>Eukaryota</taxon>
        <taxon>Fungi</taxon>
        <taxon>Fungi incertae sedis</taxon>
        <taxon>Mucoromycota</taxon>
        <taxon>Mucoromycotina</taxon>
        <taxon>Mucoromycetes</taxon>
        <taxon>Mucorales</taxon>
        <taxon>Lichtheimiaceae</taxon>
        <taxon>Lichtheimia</taxon>
    </lineage>
</organism>
<feature type="compositionally biased region" description="Basic residues" evidence="1">
    <location>
        <begin position="12"/>
        <end position="29"/>
    </location>
</feature>
<dbReference type="AlphaFoldDB" id="A0AAD7UWC8"/>
<protein>
    <recommendedName>
        <fullName evidence="2">DH domain-containing protein</fullName>
    </recommendedName>
</protein>
<dbReference type="PANTHER" id="PTHR12673">
    <property type="entry name" value="FACIOGENITAL DYSPLASIA PROTEIN"/>
    <property type="match status" value="1"/>
</dbReference>
<proteinExistence type="predicted"/>
<dbReference type="GeneID" id="83217867"/>
<dbReference type="InterPro" id="IPR051092">
    <property type="entry name" value="FYVE_RhoGEF_PH"/>
</dbReference>
<evidence type="ECO:0000313" key="4">
    <source>
        <dbReference type="Proteomes" id="UP001234581"/>
    </source>
</evidence>
<feature type="domain" description="DH" evidence="2">
    <location>
        <begin position="432"/>
        <end position="623"/>
    </location>
</feature>
<dbReference type="Proteomes" id="UP001234581">
    <property type="component" value="Unassembled WGS sequence"/>
</dbReference>
<dbReference type="GO" id="GO:0005737">
    <property type="term" value="C:cytoplasm"/>
    <property type="evidence" value="ECO:0007669"/>
    <property type="project" value="TreeGrafter"/>
</dbReference>
<feature type="compositionally biased region" description="Polar residues" evidence="1">
    <location>
        <begin position="324"/>
        <end position="333"/>
    </location>
</feature>
<comment type="caution">
    <text evidence="3">The sequence shown here is derived from an EMBL/GenBank/DDBJ whole genome shotgun (WGS) entry which is preliminary data.</text>
</comment>
<feature type="compositionally biased region" description="Low complexity" evidence="1">
    <location>
        <begin position="263"/>
        <end position="310"/>
    </location>
</feature>
<dbReference type="SMART" id="SM00325">
    <property type="entry name" value="RhoGEF"/>
    <property type="match status" value="1"/>
</dbReference>
<dbReference type="CDD" id="cd00160">
    <property type="entry name" value="RhoGEF"/>
    <property type="match status" value="1"/>
</dbReference>
<feature type="region of interest" description="Disordered" evidence="1">
    <location>
        <begin position="1"/>
        <end position="60"/>
    </location>
</feature>
<gene>
    <name evidence="3" type="ORF">O0I10_010464</name>
</gene>
<feature type="compositionally biased region" description="Polar residues" evidence="1">
    <location>
        <begin position="49"/>
        <end position="60"/>
    </location>
</feature>
<evidence type="ECO:0000256" key="1">
    <source>
        <dbReference type="SAM" id="MobiDB-lite"/>
    </source>
</evidence>
<dbReference type="EMBL" id="JARTCD010000070">
    <property type="protein sequence ID" value="KAJ8653897.1"/>
    <property type="molecule type" value="Genomic_DNA"/>
</dbReference>
<dbReference type="Gene3D" id="1.20.900.10">
    <property type="entry name" value="Dbl homology (DH) domain"/>
    <property type="match status" value="1"/>
</dbReference>
<accession>A0AAD7UWC8</accession>
<dbReference type="RefSeq" id="XP_058338811.1">
    <property type="nucleotide sequence ID" value="XM_058490444.1"/>
</dbReference>
<evidence type="ECO:0000313" key="3">
    <source>
        <dbReference type="EMBL" id="KAJ8653897.1"/>
    </source>
</evidence>
<feature type="compositionally biased region" description="Low complexity" evidence="1">
    <location>
        <begin position="39"/>
        <end position="48"/>
    </location>
</feature>
<reference evidence="3 4" key="1">
    <citation type="submission" date="2023-03" db="EMBL/GenBank/DDBJ databases">
        <title>Genome sequence of Lichtheimia ornata CBS 291.66.</title>
        <authorList>
            <person name="Mohabir J.T."/>
            <person name="Shea T.P."/>
            <person name="Kurbessoian T."/>
            <person name="Berby B."/>
            <person name="Fontaine J."/>
            <person name="Livny J."/>
            <person name="Gnirke A."/>
            <person name="Stajich J.E."/>
            <person name="Cuomo C.A."/>
        </authorList>
    </citation>
    <scope>NUCLEOTIDE SEQUENCE [LARGE SCALE GENOMIC DNA]</scope>
    <source>
        <strain evidence="3">CBS 291.66</strain>
    </source>
</reference>
<dbReference type="SUPFAM" id="SSF48065">
    <property type="entry name" value="DBL homology domain (DH-domain)"/>
    <property type="match status" value="1"/>
</dbReference>
<dbReference type="InterPro" id="IPR035899">
    <property type="entry name" value="DBL_dom_sf"/>
</dbReference>
<dbReference type="PANTHER" id="PTHR12673:SF159">
    <property type="entry name" value="LD03170P"/>
    <property type="match status" value="1"/>
</dbReference>
<evidence type="ECO:0000259" key="2">
    <source>
        <dbReference type="PROSITE" id="PS50010"/>
    </source>
</evidence>
<sequence length="625" mass="70654">MPDARHVTTTKQNKKGSNSKRAWYPRKLIKSLFPLSGRSSSSSSSSSSHQRQIQPPQWSSTRRSFLISLIPSIRKRDRGYDHSPHYQRKKISQRSNSVMVSNTIAYQQRTKPCDEKELLQMDATKRSHADLAFQQPLDNLAQISSSSPRRCHRPPFRRPMSEDLSTYMVSSHVPTTSVDDYDNKSPFFVWVQRKSDVLPLSSIGNDSMTTTMPTVSETGISSCSSITATASDPSSYDLIIHNTVAPDDIDKSKHHHQQHIDATTINNNNNDNNMNTTLSTSATSPSLLRRLSSSLGRGSVPRPPRRTTSLAIPSSTMQHRESNDYSAQTPTSSAPSLLISRSFSLSSYYKRRFSALVSGSHGDYGLTNSKQDEAVAFWRSTVAQIEAPYSSTAVLNTEQKDLPPQQPPNPPITPYQQLCSVTPIGKNSNRAVCKFILRELYATETSYHHLLKFIYCKYMQPMNIALQEQNNPLFTRQSSADVVTLFAHLPQLLQLSEHLIPSLEHAMAVQDSKGAARAFISLRERLVIFLRYTIHYQSNFRFIRKMCQTNPMLLHIERECQSHHDTRRMGIADYLIAPIQRVPRYCLLLQDLLKHTSPYDQSHHVIKKSVALVTSLADTMNLYSI</sequence>
<dbReference type="InterPro" id="IPR000219">
    <property type="entry name" value="DH_dom"/>
</dbReference>
<feature type="region of interest" description="Disordered" evidence="1">
    <location>
        <begin position="248"/>
        <end position="333"/>
    </location>
</feature>
<keyword evidence="4" id="KW-1185">Reference proteome</keyword>